<keyword evidence="5 9" id="KW-0169">Cobalamin biosynthesis</keyword>
<dbReference type="PANTHER" id="PTHR34308">
    <property type="entry name" value="COBALAMIN BIOSYNTHESIS PROTEIN CBIB"/>
    <property type="match status" value="1"/>
</dbReference>
<evidence type="ECO:0000256" key="6">
    <source>
        <dbReference type="ARBA" id="ARBA00022692"/>
    </source>
</evidence>
<keyword evidence="7 9" id="KW-1133">Transmembrane helix</keyword>
<feature type="transmembrane region" description="Helical" evidence="9">
    <location>
        <begin position="156"/>
        <end position="178"/>
    </location>
</feature>
<feature type="transmembrane region" description="Helical" evidence="9">
    <location>
        <begin position="56"/>
        <end position="74"/>
    </location>
</feature>
<dbReference type="GO" id="GO:0048472">
    <property type="term" value="F:threonine-phosphate decarboxylase activity"/>
    <property type="evidence" value="ECO:0007669"/>
    <property type="project" value="InterPro"/>
</dbReference>
<proteinExistence type="inferred from homology"/>
<evidence type="ECO:0000256" key="4">
    <source>
        <dbReference type="ARBA" id="ARBA00022475"/>
    </source>
</evidence>
<comment type="subcellular location">
    <subcellularLocation>
        <location evidence="1 9">Cell membrane</location>
        <topology evidence="1 9">Multi-pass membrane protein</topology>
    </subcellularLocation>
</comment>
<dbReference type="NCBIfam" id="TIGR00380">
    <property type="entry name" value="cobal_cbiB"/>
    <property type="match status" value="1"/>
</dbReference>
<dbReference type="HAMAP" id="MF_00024">
    <property type="entry name" value="CobD_CbiB"/>
    <property type="match status" value="1"/>
</dbReference>
<comment type="similarity">
    <text evidence="3 9">Belongs to the CobD/CbiB family.</text>
</comment>
<dbReference type="RefSeq" id="WP_295322136.1">
    <property type="nucleotide sequence ID" value="NZ_LT598653.1"/>
</dbReference>
<dbReference type="UniPathway" id="UPA00148"/>
<feature type="transmembrane region" description="Helical" evidence="9">
    <location>
        <begin position="212"/>
        <end position="232"/>
    </location>
</feature>
<evidence type="ECO:0000256" key="3">
    <source>
        <dbReference type="ARBA" id="ARBA00006263"/>
    </source>
</evidence>
<evidence type="ECO:0000313" key="10">
    <source>
        <dbReference type="EMBL" id="SBV34988.1"/>
    </source>
</evidence>
<accession>A0A1Y5PY87</accession>
<evidence type="ECO:0000256" key="2">
    <source>
        <dbReference type="ARBA" id="ARBA00004953"/>
    </source>
</evidence>
<sequence>MAEPVALAALALDAALGWPDALYRRVGHPVGLFAHIITGCEARWNRARYGFAKRRALGVLTLLILLLVAGGLGFGIQHMLLAAFGGWGWIGVAILAWPALAQRSLFDHVRAVGDRIDAGDLPAARDAVARIVGRDTAALDEAGVARAAIESLAESLCDGVAAPLFWLLLLGLPGVWAYKAVNTADSLIGHREERWRAFGWAAARTDDLANWIPARVTGALICIAGGGGWRILRRDARKHASPNAGWPEAAMAGALGLRLAGPIAYDGVMHDKPWIGDGTSDADGSDIGRALAVYRRACLLLWLIAGGAAWLR</sequence>
<comment type="function">
    <text evidence="9">Converts cobyric acid to cobinamide by the addition of aminopropanol on the F carboxylic group.</text>
</comment>
<evidence type="ECO:0000256" key="7">
    <source>
        <dbReference type="ARBA" id="ARBA00022989"/>
    </source>
</evidence>
<gene>
    <name evidence="9 10" type="primary">cobD</name>
    <name evidence="10" type="ORF">SPPYR_3873</name>
</gene>
<dbReference type="KEGG" id="sphu:SPPYR_3873"/>
<dbReference type="InterPro" id="IPR004485">
    <property type="entry name" value="Cobalamin_biosynth_CobD/CbiB"/>
</dbReference>
<dbReference type="EMBL" id="LT598653">
    <property type="protein sequence ID" value="SBV34988.1"/>
    <property type="molecule type" value="Genomic_DNA"/>
</dbReference>
<dbReference type="GO" id="GO:0015420">
    <property type="term" value="F:ABC-type vitamin B12 transporter activity"/>
    <property type="evidence" value="ECO:0007669"/>
    <property type="project" value="UniProtKB-UniRule"/>
</dbReference>
<comment type="pathway">
    <text evidence="2 9">Cofactor biosynthesis; adenosylcobalamin biosynthesis.</text>
</comment>
<evidence type="ECO:0000256" key="5">
    <source>
        <dbReference type="ARBA" id="ARBA00022573"/>
    </source>
</evidence>
<dbReference type="GO" id="GO:0005886">
    <property type="term" value="C:plasma membrane"/>
    <property type="evidence" value="ECO:0007669"/>
    <property type="project" value="UniProtKB-SubCell"/>
</dbReference>
<keyword evidence="6 9" id="KW-0812">Transmembrane</keyword>
<reference evidence="10" key="1">
    <citation type="submission" date="2016-03" db="EMBL/GenBank/DDBJ databases">
        <authorList>
            <person name="Ploux O."/>
        </authorList>
    </citation>
    <scope>NUCLEOTIDE SEQUENCE</scope>
    <source>
        <strain evidence="10">UC10</strain>
    </source>
</reference>
<dbReference type="PANTHER" id="PTHR34308:SF1">
    <property type="entry name" value="COBALAMIN BIOSYNTHESIS PROTEIN CBIB"/>
    <property type="match status" value="1"/>
</dbReference>
<keyword evidence="8 9" id="KW-0472">Membrane</keyword>
<dbReference type="Pfam" id="PF03186">
    <property type="entry name" value="CobD_Cbib"/>
    <property type="match status" value="1"/>
</dbReference>
<dbReference type="GO" id="GO:0009236">
    <property type="term" value="P:cobalamin biosynthetic process"/>
    <property type="evidence" value="ECO:0007669"/>
    <property type="project" value="UniProtKB-UniRule"/>
</dbReference>
<feature type="transmembrane region" description="Helical" evidence="9">
    <location>
        <begin position="293"/>
        <end position="311"/>
    </location>
</feature>
<keyword evidence="4 9" id="KW-1003">Cell membrane</keyword>
<evidence type="ECO:0000256" key="8">
    <source>
        <dbReference type="ARBA" id="ARBA00023136"/>
    </source>
</evidence>
<organism evidence="10">
    <name type="scientific">uncultured Sphingopyxis sp</name>
    <dbReference type="NCBI Taxonomy" id="310581"/>
    <lineage>
        <taxon>Bacteria</taxon>
        <taxon>Pseudomonadati</taxon>
        <taxon>Pseudomonadota</taxon>
        <taxon>Alphaproteobacteria</taxon>
        <taxon>Sphingomonadales</taxon>
        <taxon>Sphingomonadaceae</taxon>
        <taxon>Sphingopyxis</taxon>
        <taxon>environmental samples</taxon>
    </lineage>
</organism>
<protein>
    <recommendedName>
        <fullName evidence="9">Cobalamin biosynthesis protein CobD</fullName>
    </recommendedName>
</protein>
<dbReference type="AlphaFoldDB" id="A0A1Y5PY87"/>
<evidence type="ECO:0000256" key="1">
    <source>
        <dbReference type="ARBA" id="ARBA00004651"/>
    </source>
</evidence>
<feature type="transmembrane region" description="Helical" evidence="9">
    <location>
        <begin position="80"/>
        <end position="100"/>
    </location>
</feature>
<name>A0A1Y5PY87_9SPHN</name>
<evidence type="ECO:0000256" key="9">
    <source>
        <dbReference type="HAMAP-Rule" id="MF_00024"/>
    </source>
</evidence>